<evidence type="ECO:0000259" key="2">
    <source>
        <dbReference type="Pfam" id="PF01337"/>
    </source>
</evidence>
<organism evidence="3">
    <name type="scientific">Proteus mirabilis</name>
    <dbReference type="NCBI Taxonomy" id="584"/>
    <lineage>
        <taxon>Bacteria</taxon>
        <taxon>Pseudomonadati</taxon>
        <taxon>Pseudomonadota</taxon>
        <taxon>Gammaproteobacteria</taxon>
        <taxon>Enterobacterales</taxon>
        <taxon>Morganellaceae</taxon>
        <taxon>Proteus</taxon>
    </lineage>
</organism>
<dbReference type="InterPro" id="IPR035905">
    <property type="entry name" value="Barstar-like_sf"/>
</dbReference>
<feature type="domain" description="Barstar (barnase inhibitor)" evidence="2">
    <location>
        <begin position="1"/>
        <end position="88"/>
    </location>
</feature>
<dbReference type="InterPro" id="IPR000468">
    <property type="entry name" value="Barstar"/>
</dbReference>
<dbReference type="SUPFAM" id="SSF52038">
    <property type="entry name" value="Barstar-related"/>
    <property type="match status" value="1"/>
</dbReference>
<dbReference type="AlphaFoldDB" id="A0ABD5LUS8"/>
<evidence type="ECO:0000313" key="3">
    <source>
        <dbReference type="EMBL" id="MEY2344947.1"/>
    </source>
</evidence>
<proteinExistence type="inferred from homology"/>
<protein>
    <submittedName>
        <fullName evidence="3">Barstar family protein</fullName>
    </submittedName>
</protein>
<comment type="similarity">
    <text evidence="1">Belongs to the barstar family.</text>
</comment>
<evidence type="ECO:0000256" key="1">
    <source>
        <dbReference type="ARBA" id="ARBA00006845"/>
    </source>
</evidence>
<comment type="caution">
    <text evidence="3">The sequence shown here is derived from an EMBL/GenBank/DDBJ whole genome shotgun (WGS) entry which is preliminary data.</text>
</comment>
<sequence>MKQIIFDFSTLADRDAFYHQFAQQFQLDEAFGNNLDALWDVLTGEIELPVNIVFRHAPHHSRTFQPIIEIMQEAQETLGKELFRFHCEHKKLSRAS</sequence>
<dbReference type="Pfam" id="PF01337">
    <property type="entry name" value="Barstar"/>
    <property type="match status" value="1"/>
</dbReference>
<reference evidence="3" key="1">
    <citation type="submission" date="2021-05" db="EMBL/GenBank/DDBJ databases">
        <title>First report of NDM-5 and VEB-6 producing Proteus mirabilis isolated from blood of a sepsis patient in Kolkata, India.</title>
        <authorList>
            <person name="Halder G."/>
            <person name="Chaudhuri B."/>
            <person name="Dutta S."/>
        </authorList>
    </citation>
    <scope>NUCLEOTIDE SEQUENCE [LARGE SCALE GENOMIC DNA]</scope>
    <source>
        <strain evidence="3">7049</strain>
    </source>
</reference>
<name>A0ABD5LUS8_PROMI</name>
<dbReference type="EMBL" id="JADQCH020000002">
    <property type="protein sequence ID" value="MEY2344947.1"/>
    <property type="molecule type" value="Genomic_DNA"/>
</dbReference>
<accession>A0ABD5LUS8</accession>
<gene>
    <name evidence="3" type="ORF">I3679_016575</name>
</gene>
<dbReference type="Gene3D" id="3.30.370.10">
    <property type="entry name" value="Barstar-like"/>
    <property type="match status" value="1"/>
</dbReference>